<evidence type="ECO:0000313" key="5">
    <source>
        <dbReference type="EMBL" id="KKT68280.1"/>
    </source>
</evidence>
<dbReference type="Gene3D" id="3.40.1780.10">
    <property type="entry name" value="QueA-like"/>
    <property type="match status" value="2"/>
</dbReference>
<keyword evidence="4" id="KW-0671">Queuosine biosynthesis</keyword>
<protein>
    <submittedName>
        <fullName evidence="5">S-adenosylmethionine:tRNA ribosyltransferase-isomerase</fullName>
    </submittedName>
</protein>
<keyword evidence="3" id="KW-0949">S-adenosyl-L-methionine</keyword>
<dbReference type="SUPFAM" id="SSF111337">
    <property type="entry name" value="QueA-like"/>
    <property type="match status" value="1"/>
</dbReference>
<organism evidence="5 6">
    <name type="scientific">Candidatus Uhrbacteria bacterium GW2011_GWF2_44_350</name>
    <dbReference type="NCBI Taxonomy" id="1619000"/>
    <lineage>
        <taxon>Bacteria</taxon>
        <taxon>Candidatus Uhriibacteriota</taxon>
    </lineage>
</organism>
<dbReference type="GO" id="GO:0051075">
    <property type="term" value="F:S-adenosylmethionine:tRNA ribosyltransferase-isomerase activity"/>
    <property type="evidence" value="ECO:0007669"/>
    <property type="project" value="TreeGrafter"/>
</dbReference>
<sequence length="287" mass="31894">MRPLAFSYEQTFMSTPISLFDYYLPPELIAQEPVEPRDSSRLLVLGGGVKGGKEGLGVVKLEHRKFSDVLNYLRAGDVLIFNDTKVFKARLRGTIREKEIEVFLLSSRSNSSSVTAAVGEVWGGGSVWTSLIKPGRAVQVGDKIIIKNLKAEVLEKKEDGTVLLSFEISSERVIEFANEHGEIPVPPYVKKVPEKLETYQTVYARETGSVAAPTAGFHFTKELLEKIKGQGIKIEFVTLHVGLGTFRPVKSETLEEHEMHSELVEIKSEVAQKINAAKKEGRRITPL</sequence>
<dbReference type="Proteomes" id="UP000034154">
    <property type="component" value="Unassembled WGS sequence"/>
</dbReference>
<dbReference type="PANTHER" id="PTHR30307">
    <property type="entry name" value="S-ADENOSYLMETHIONINE:TRNA RIBOSYLTRANSFERASE-ISOMERASE"/>
    <property type="match status" value="1"/>
</dbReference>
<dbReference type="PANTHER" id="PTHR30307:SF0">
    <property type="entry name" value="S-ADENOSYLMETHIONINE:TRNA RIBOSYLTRANSFERASE-ISOMERASE"/>
    <property type="match status" value="1"/>
</dbReference>
<evidence type="ECO:0000313" key="6">
    <source>
        <dbReference type="Proteomes" id="UP000034154"/>
    </source>
</evidence>
<dbReference type="PATRIC" id="fig|1619000.3.peg.1022"/>
<keyword evidence="1" id="KW-0963">Cytoplasm</keyword>
<evidence type="ECO:0000256" key="1">
    <source>
        <dbReference type="ARBA" id="ARBA00022490"/>
    </source>
</evidence>
<name>A0A0G1JAH1_9BACT</name>
<gene>
    <name evidence="5" type="ORF">UW63_C0082G0002</name>
</gene>
<comment type="caution">
    <text evidence="5">The sequence shown here is derived from an EMBL/GenBank/DDBJ whole genome shotgun (WGS) entry which is preliminary data.</text>
</comment>
<dbReference type="EMBL" id="LCJB01000082">
    <property type="protein sequence ID" value="KKT68280.1"/>
    <property type="molecule type" value="Genomic_DNA"/>
</dbReference>
<proteinExistence type="predicted"/>
<evidence type="ECO:0000256" key="4">
    <source>
        <dbReference type="ARBA" id="ARBA00022785"/>
    </source>
</evidence>
<dbReference type="Pfam" id="PF02547">
    <property type="entry name" value="Queuosine_synth"/>
    <property type="match status" value="1"/>
</dbReference>
<dbReference type="GO" id="GO:0008616">
    <property type="term" value="P:tRNA queuosine(34) biosynthetic process"/>
    <property type="evidence" value="ECO:0007669"/>
    <property type="project" value="UniProtKB-KW"/>
</dbReference>
<dbReference type="InterPro" id="IPR036100">
    <property type="entry name" value="QueA_sf"/>
</dbReference>
<reference evidence="5 6" key="1">
    <citation type="journal article" date="2015" name="Nature">
        <title>rRNA introns, odd ribosomes, and small enigmatic genomes across a large radiation of phyla.</title>
        <authorList>
            <person name="Brown C.T."/>
            <person name="Hug L.A."/>
            <person name="Thomas B.C."/>
            <person name="Sharon I."/>
            <person name="Castelle C.J."/>
            <person name="Singh A."/>
            <person name="Wilkins M.J."/>
            <person name="Williams K.H."/>
            <person name="Banfield J.F."/>
        </authorList>
    </citation>
    <scope>NUCLEOTIDE SEQUENCE [LARGE SCALE GENOMIC DNA]</scope>
</reference>
<dbReference type="AlphaFoldDB" id="A0A0G1JAH1"/>
<accession>A0A0G1JAH1</accession>
<keyword evidence="2 5" id="KW-0808">Transferase</keyword>
<evidence type="ECO:0000256" key="2">
    <source>
        <dbReference type="ARBA" id="ARBA00022679"/>
    </source>
</evidence>
<evidence type="ECO:0000256" key="3">
    <source>
        <dbReference type="ARBA" id="ARBA00022691"/>
    </source>
</evidence>
<dbReference type="InterPro" id="IPR042118">
    <property type="entry name" value="QueA_dom1"/>
</dbReference>
<dbReference type="InterPro" id="IPR003699">
    <property type="entry name" value="QueA"/>
</dbReference>
<keyword evidence="5" id="KW-0413">Isomerase</keyword>